<organism evidence="1 2">
    <name type="scientific">Pedobacter africanus</name>
    <dbReference type="NCBI Taxonomy" id="151894"/>
    <lineage>
        <taxon>Bacteria</taxon>
        <taxon>Pseudomonadati</taxon>
        <taxon>Bacteroidota</taxon>
        <taxon>Sphingobacteriia</taxon>
        <taxon>Sphingobacteriales</taxon>
        <taxon>Sphingobacteriaceae</taxon>
        <taxon>Pedobacter</taxon>
    </lineage>
</organism>
<evidence type="ECO:0000313" key="1">
    <source>
        <dbReference type="EMBL" id="MDR6784609.1"/>
    </source>
</evidence>
<protein>
    <submittedName>
        <fullName evidence="1">SsDNA-binding Zn-finger/Zn-ribbon topoisomerase 1</fullName>
    </submittedName>
</protein>
<evidence type="ECO:0000313" key="2">
    <source>
        <dbReference type="Proteomes" id="UP001246858"/>
    </source>
</evidence>
<sequence length="77" mass="8640">MELLIYTVVTISAIVFFVVQSKKKSKLGLNFKRVYCPACNEKQPIIRIPRGKNQILYGGTTCPKCNASLDKYGEIIS</sequence>
<dbReference type="Proteomes" id="UP001246858">
    <property type="component" value="Unassembled WGS sequence"/>
</dbReference>
<dbReference type="EMBL" id="JAVDTF010000003">
    <property type="protein sequence ID" value="MDR6784609.1"/>
    <property type="molecule type" value="Genomic_DNA"/>
</dbReference>
<accession>A0ACC6KZC9</accession>
<keyword evidence="2" id="KW-1185">Reference proteome</keyword>
<comment type="caution">
    <text evidence="1">The sequence shown here is derived from an EMBL/GenBank/DDBJ whole genome shotgun (WGS) entry which is preliminary data.</text>
</comment>
<proteinExistence type="predicted"/>
<reference evidence="1" key="1">
    <citation type="submission" date="2023-07" db="EMBL/GenBank/DDBJ databases">
        <title>Sorghum-associated microbial communities from plants grown in Nebraska, USA.</title>
        <authorList>
            <person name="Schachtman D."/>
        </authorList>
    </citation>
    <scope>NUCLEOTIDE SEQUENCE</scope>
    <source>
        <strain evidence="1">2697</strain>
    </source>
</reference>
<gene>
    <name evidence="1" type="ORF">J2X78_003183</name>
</gene>
<name>A0ACC6KZC9_9SPHI</name>